<keyword evidence="2 6" id="KW-0479">Metal-binding</keyword>
<keyword evidence="8" id="KW-1185">Reference proteome</keyword>
<proteinExistence type="inferred from homology"/>
<evidence type="ECO:0000256" key="1">
    <source>
        <dbReference type="ARBA" id="ARBA00022619"/>
    </source>
</evidence>
<dbReference type="InterPro" id="IPR000422">
    <property type="entry name" value="DHBP_synthase_RibB"/>
</dbReference>
<dbReference type="Pfam" id="PF00926">
    <property type="entry name" value="DHBP_synthase"/>
    <property type="match status" value="1"/>
</dbReference>
<dbReference type="EC" id="4.1.99.12" evidence="6"/>
<comment type="similarity">
    <text evidence="6">Belongs to the DHBP synthase family.</text>
</comment>
<dbReference type="UniPathway" id="UPA00275">
    <property type="reaction ID" value="UER00399"/>
</dbReference>
<protein>
    <recommendedName>
        <fullName evidence="6">3,4-dihydroxy-2-butanone 4-phosphate synthase</fullName>
        <shortName evidence="6">DHBP synthase</shortName>
        <ecNumber evidence="6">4.1.99.12</ecNumber>
    </recommendedName>
</protein>
<gene>
    <name evidence="7" type="ORF">ASJ80_11200</name>
</gene>
<dbReference type="PANTHER" id="PTHR21327">
    <property type="entry name" value="GTP CYCLOHYDROLASE II-RELATED"/>
    <property type="match status" value="1"/>
</dbReference>
<evidence type="ECO:0000256" key="2">
    <source>
        <dbReference type="ARBA" id="ARBA00022723"/>
    </source>
</evidence>
<dbReference type="GO" id="GO:0009231">
    <property type="term" value="P:riboflavin biosynthetic process"/>
    <property type="evidence" value="ECO:0007669"/>
    <property type="project" value="UniProtKB-UniPathway"/>
</dbReference>
<comment type="function">
    <text evidence="6">Catalyzes the conversion of D-ribulose 5-phosphate to formate and 3,4-dihydroxy-2-butanone 4-phosphate.</text>
</comment>
<keyword evidence="1 6" id="KW-0686">Riboflavin biosynthesis</keyword>
<evidence type="ECO:0000313" key="8">
    <source>
        <dbReference type="Proteomes" id="UP000217784"/>
    </source>
</evidence>
<dbReference type="Proteomes" id="UP000217784">
    <property type="component" value="Unassembled WGS sequence"/>
</dbReference>
<evidence type="ECO:0000256" key="4">
    <source>
        <dbReference type="ARBA" id="ARBA00023211"/>
    </source>
</evidence>
<evidence type="ECO:0000256" key="5">
    <source>
        <dbReference type="ARBA" id="ARBA00023239"/>
    </source>
</evidence>
<dbReference type="GO" id="GO:0046872">
    <property type="term" value="F:metal ion binding"/>
    <property type="evidence" value="ECO:0007669"/>
    <property type="project" value="UniProtKB-KW"/>
</dbReference>
<reference evidence="7 8" key="1">
    <citation type="journal article" date="2017" name="BMC Genomics">
        <title>Genomic analysis of methanogenic archaea reveals a shift towards energy conservation.</title>
        <authorList>
            <person name="Gilmore S.P."/>
            <person name="Henske J.K."/>
            <person name="Sexton J.A."/>
            <person name="Solomon K.V."/>
            <person name="Seppala S."/>
            <person name="Yoo J.I."/>
            <person name="Huyett L.M."/>
            <person name="Pressman A."/>
            <person name="Cogan J.Z."/>
            <person name="Kivenson V."/>
            <person name="Peng X."/>
            <person name="Tan Y."/>
            <person name="Valentine D.L."/>
            <person name="O'Malley M.A."/>
        </authorList>
    </citation>
    <scope>NUCLEOTIDE SEQUENCE [LARGE SCALE GENOMIC DNA]</scope>
    <source>
        <strain evidence="7 8">M.o.H.</strain>
    </source>
</reference>
<dbReference type="RefSeq" id="WP_069585566.1">
    <property type="nucleotide sequence ID" value="NZ_LMVM01000012.1"/>
</dbReference>
<organism evidence="7 8">
    <name type="scientific">Methanobacterium bryantii</name>
    <dbReference type="NCBI Taxonomy" id="2161"/>
    <lineage>
        <taxon>Archaea</taxon>
        <taxon>Methanobacteriati</taxon>
        <taxon>Methanobacteriota</taxon>
        <taxon>Methanomada group</taxon>
        <taxon>Methanobacteria</taxon>
        <taxon>Methanobacteriales</taxon>
        <taxon>Methanobacteriaceae</taxon>
        <taxon>Methanobacterium</taxon>
    </lineage>
</organism>
<comment type="subunit">
    <text evidence="6">Homodimer.</text>
</comment>
<dbReference type="Gene3D" id="3.90.870.10">
    <property type="entry name" value="DHBP synthase"/>
    <property type="match status" value="1"/>
</dbReference>
<evidence type="ECO:0000313" key="7">
    <source>
        <dbReference type="EMBL" id="PAV04868.1"/>
    </source>
</evidence>
<keyword evidence="3 6" id="KW-0460">Magnesium</keyword>
<dbReference type="NCBIfam" id="TIGR00506">
    <property type="entry name" value="ribB"/>
    <property type="match status" value="1"/>
</dbReference>
<accession>A0A2A2H679</accession>
<keyword evidence="5 6" id="KW-0456">Lyase</keyword>
<dbReference type="GO" id="GO:0005829">
    <property type="term" value="C:cytosol"/>
    <property type="evidence" value="ECO:0007669"/>
    <property type="project" value="TreeGrafter"/>
</dbReference>
<dbReference type="InterPro" id="IPR017945">
    <property type="entry name" value="DHBP_synth_RibB-like_a/b_dom"/>
</dbReference>
<dbReference type="AlphaFoldDB" id="A0A2A2H679"/>
<evidence type="ECO:0000256" key="6">
    <source>
        <dbReference type="RuleBase" id="RU003843"/>
    </source>
</evidence>
<dbReference type="SUPFAM" id="SSF55821">
    <property type="entry name" value="YrdC/RibB"/>
    <property type="match status" value="1"/>
</dbReference>
<comment type="pathway">
    <text evidence="6">Cofactor biosynthesis; riboflavin biosynthesis; 2-hydroxy-3-oxobutyl phosphate from D-ribulose 5-phosphate: step 1/1.</text>
</comment>
<evidence type="ECO:0000256" key="3">
    <source>
        <dbReference type="ARBA" id="ARBA00022842"/>
    </source>
</evidence>
<keyword evidence="4 6" id="KW-0464">Manganese</keyword>
<comment type="caution">
    <text evidence="7">The sequence shown here is derived from an EMBL/GenBank/DDBJ whole genome shotgun (WGS) entry which is preliminary data.</text>
</comment>
<comment type="cofactor">
    <cofactor evidence="6">
        <name>Mg(2+)</name>
        <dbReference type="ChEBI" id="CHEBI:18420"/>
    </cofactor>
    <cofactor evidence="6">
        <name>Mn(2+)</name>
        <dbReference type="ChEBI" id="CHEBI:29035"/>
    </cofactor>
    <text evidence="6">Binds 2 divalent metal cations per subunit. Magnesium or manganese.</text>
</comment>
<dbReference type="EMBL" id="LMVM01000012">
    <property type="protein sequence ID" value="PAV04868.1"/>
    <property type="molecule type" value="Genomic_DNA"/>
</dbReference>
<name>A0A2A2H679_METBR</name>
<dbReference type="OrthoDB" id="25735at2157"/>
<comment type="catalytic activity">
    <reaction evidence="6">
        <text>D-ribulose 5-phosphate = (2S)-2-hydroxy-3-oxobutyl phosphate + formate + H(+)</text>
        <dbReference type="Rhea" id="RHEA:18457"/>
        <dbReference type="ChEBI" id="CHEBI:15378"/>
        <dbReference type="ChEBI" id="CHEBI:15740"/>
        <dbReference type="ChEBI" id="CHEBI:58121"/>
        <dbReference type="ChEBI" id="CHEBI:58830"/>
        <dbReference type="EC" id="4.1.99.12"/>
    </reaction>
</comment>
<dbReference type="PANTHER" id="PTHR21327:SF46">
    <property type="entry name" value="3,4-DIHYDROXY-2-BUTANONE 4-PHOSPHATE SYNTHASE"/>
    <property type="match status" value="1"/>
</dbReference>
<dbReference type="GO" id="GO:0008686">
    <property type="term" value="F:3,4-dihydroxy-2-butanone-4-phosphate synthase activity"/>
    <property type="evidence" value="ECO:0007669"/>
    <property type="project" value="UniProtKB-EC"/>
</dbReference>
<sequence>MIEDAIKAFKDGKIVLIFDNDNRERETDMIIAAEHMTTEHMTTIRNEAGGLVCVPLSAEVSDKLGIPFMTDIMDAATEKYPVLGELSPNDIPYDEKSAFSITVNHRKTFTGITDSDRACTIKELALLCKNEEYDSFGKNFRAPGHVTLLRATEGHVLKRQGHTEMSIALAEMAGTTPVAVCCEMMDDETGGSMTTDKVAKYAEEKELIFLSGDEVIKAYHEFKENQE</sequence>